<feature type="region of interest" description="Disordered" evidence="1">
    <location>
        <begin position="262"/>
        <end position="290"/>
    </location>
</feature>
<protein>
    <submittedName>
        <fullName evidence="2">Uncharacterized protein</fullName>
    </submittedName>
</protein>
<dbReference type="RefSeq" id="XP_067490243.1">
    <property type="nucleotide sequence ID" value="XM_067635855.1"/>
</dbReference>
<reference evidence="2 3" key="1">
    <citation type="submission" date="2019-01" db="EMBL/GenBank/DDBJ databases">
        <title>Intercellular communication is required for trap formation in the nematode-trapping fungus Duddingtonia flagrans.</title>
        <authorList>
            <person name="Youssar L."/>
            <person name="Wernet V."/>
            <person name="Hensel N."/>
            <person name="Hildebrandt H.-G."/>
            <person name="Fischer R."/>
        </authorList>
    </citation>
    <scope>NUCLEOTIDE SEQUENCE [LARGE SCALE GENOMIC DNA]</scope>
    <source>
        <strain evidence="2 3">CBS H-5679</strain>
    </source>
</reference>
<evidence type="ECO:0000313" key="2">
    <source>
        <dbReference type="EMBL" id="RVD84699.1"/>
    </source>
</evidence>
<feature type="region of interest" description="Disordered" evidence="1">
    <location>
        <begin position="61"/>
        <end position="181"/>
    </location>
</feature>
<organism evidence="2 3">
    <name type="scientific">Arthrobotrys flagrans</name>
    <name type="common">Nematode-trapping fungus</name>
    <name type="synonym">Trichothecium flagrans</name>
    <dbReference type="NCBI Taxonomy" id="97331"/>
    <lineage>
        <taxon>Eukaryota</taxon>
        <taxon>Fungi</taxon>
        <taxon>Dikarya</taxon>
        <taxon>Ascomycota</taxon>
        <taxon>Pezizomycotina</taxon>
        <taxon>Orbiliomycetes</taxon>
        <taxon>Orbiliales</taxon>
        <taxon>Orbiliaceae</taxon>
        <taxon>Arthrobotrys</taxon>
    </lineage>
</organism>
<keyword evidence="3" id="KW-1185">Reference proteome</keyword>
<feature type="compositionally biased region" description="Low complexity" evidence="1">
    <location>
        <begin position="167"/>
        <end position="180"/>
    </location>
</feature>
<dbReference type="Proteomes" id="UP000283090">
    <property type="component" value="Unassembled WGS sequence"/>
</dbReference>
<feature type="compositionally biased region" description="Basic and acidic residues" evidence="1">
    <location>
        <begin position="262"/>
        <end position="284"/>
    </location>
</feature>
<feature type="compositionally biased region" description="Low complexity" evidence="1">
    <location>
        <begin position="146"/>
        <end position="156"/>
    </location>
</feature>
<dbReference type="EMBL" id="SAEB01000007">
    <property type="protein sequence ID" value="RVD84699.1"/>
    <property type="molecule type" value="Genomic_DNA"/>
</dbReference>
<dbReference type="VEuPathDB" id="FungiDB:DFL_006428"/>
<feature type="compositionally biased region" description="Basic and acidic residues" evidence="1">
    <location>
        <begin position="61"/>
        <end position="75"/>
    </location>
</feature>
<sequence>MQRQGCIEVELDMEQNMDLNDFGITKENNVGINKESEMHGTSSNQDKDDSLEIAAVETKLSHEKTDTLKLEEKDSITSVKSCAGSKLKAKKEGDSEEIELMVKGRRGKKRKQDTLEAPSEVTEESKPKAKRAKNSNTLTSKRSKKPNSNLSNLQLLSPPPTPPPPTEAEIAEAAAKATAESARKERLKLIPYYYEEMKEIFDYLCDRGVYWKNDLPKNKKYSNRDTKLLEKEVKKKALEILERYPKEKEVMKAFEEEEQKLKVLGERQEQGDSNEKETDIDAKGEPAILD</sequence>
<comment type="caution">
    <text evidence="2">The sequence shown here is derived from an EMBL/GenBank/DDBJ whole genome shotgun (WGS) entry which is preliminary data.</text>
</comment>
<evidence type="ECO:0000256" key="1">
    <source>
        <dbReference type="SAM" id="MobiDB-lite"/>
    </source>
</evidence>
<name>A0A437A0R2_ARTFL</name>
<dbReference type="GeneID" id="93588739"/>
<feature type="compositionally biased region" description="Pro residues" evidence="1">
    <location>
        <begin position="157"/>
        <end position="166"/>
    </location>
</feature>
<accession>A0A437A0R2</accession>
<proteinExistence type="predicted"/>
<dbReference type="AlphaFoldDB" id="A0A437A0R2"/>
<gene>
    <name evidence="2" type="ORF">DFL_006428</name>
</gene>
<feature type="region of interest" description="Disordered" evidence="1">
    <location>
        <begin position="31"/>
        <end position="50"/>
    </location>
</feature>
<evidence type="ECO:0000313" key="3">
    <source>
        <dbReference type="Proteomes" id="UP000283090"/>
    </source>
</evidence>
<dbReference type="OrthoDB" id="5395534at2759"/>